<dbReference type="AlphaFoldDB" id="A0ABD3R473"/>
<proteinExistence type="predicted"/>
<dbReference type="SUPFAM" id="SSF54373">
    <property type="entry name" value="FAD-linked reductases, C-terminal domain"/>
    <property type="match status" value="1"/>
</dbReference>
<reference evidence="4 5" key="1">
    <citation type="submission" date="2024-10" db="EMBL/GenBank/DDBJ databases">
        <title>Updated reference genomes for cyclostephanoid diatoms.</title>
        <authorList>
            <person name="Roberts W.R."/>
            <person name="Alverson A.J."/>
        </authorList>
    </citation>
    <scope>NUCLEOTIDE SEQUENCE [LARGE SCALE GENOMIC DNA]</scope>
    <source>
        <strain evidence="4 5">AJA228-03</strain>
    </source>
</reference>
<dbReference type="Pfam" id="PF01266">
    <property type="entry name" value="DAO"/>
    <property type="match status" value="1"/>
</dbReference>
<feature type="domain" description="FAD dependent oxidoreductase" evidence="3">
    <location>
        <begin position="89"/>
        <end position="505"/>
    </location>
</feature>
<evidence type="ECO:0000256" key="2">
    <source>
        <dbReference type="SAM" id="MobiDB-lite"/>
    </source>
</evidence>
<dbReference type="InterPro" id="IPR036188">
    <property type="entry name" value="FAD/NAD-bd_sf"/>
</dbReference>
<evidence type="ECO:0000256" key="1">
    <source>
        <dbReference type="ARBA" id="ARBA00023002"/>
    </source>
</evidence>
<name>A0ABD3R473_9STRA</name>
<dbReference type="GO" id="GO:0016491">
    <property type="term" value="F:oxidoreductase activity"/>
    <property type="evidence" value="ECO:0007669"/>
    <property type="project" value="UniProtKB-KW"/>
</dbReference>
<gene>
    <name evidence="4" type="ORF">ACHAXA_002108</name>
</gene>
<dbReference type="PANTHER" id="PTHR13847:SF289">
    <property type="entry name" value="GLYCINE OXIDASE"/>
    <property type="match status" value="1"/>
</dbReference>
<keyword evidence="1" id="KW-0560">Oxidoreductase</keyword>
<dbReference type="SUPFAM" id="SSF51971">
    <property type="entry name" value="Nucleotide-binding domain"/>
    <property type="match status" value="1"/>
</dbReference>
<feature type="compositionally biased region" description="Polar residues" evidence="2">
    <location>
        <begin position="861"/>
        <end position="870"/>
    </location>
</feature>
<keyword evidence="5" id="KW-1185">Reference proteome</keyword>
<evidence type="ECO:0000313" key="5">
    <source>
        <dbReference type="Proteomes" id="UP001530377"/>
    </source>
</evidence>
<dbReference type="PANTHER" id="PTHR13847">
    <property type="entry name" value="SARCOSINE DEHYDROGENASE-RELATED"/>
    <property type="match status" value="1"/>
</dbReference>
<evidence type="ECO:0000313" key="4">
    <source>
        <dbReference type="EMBL" id="KAL3807082.1"/>
    </source>
</evidence>
<dbReference type="Gene3D" id="3.30.9.10">
    <property type="entry name" value="D-Amino Acid Oxidase, subunit A, domain 2"/>
    <property type="match status" value="1"/>
</dbReference>
<dbReference type="EMBL" id="JALLPB020000674">
    <property type="protein sequence ID" value="KAL3807082.1"/>
    <property type="molecule type" value="Genomic_DNA"/>
</dbReference>
<dbReference type="Proteomes" id="UP001530377">
    <property type="component" value="Unassembled WGS sequence"/>
</dbReference>
<organism evidence="4 5">
    <name type="scientific">Cyclostephanos tholiformis</name>
    <dbReference type="NCBI Taxonomy" id="382380"/>
    <lineage>
        <taxon>Eukaryota</taxon>
        <taxon>Sar</taxon>
        <taxon>Stramenopiles</taxon>
        <taxon>Ochrophyta</taxon>
        <taxon>Bacillariophyta</taxon>
        <taxon>Coscinodiscophyceae</taxon>
        <taxon>Thalassiosirophycidae</taxon>
        <taxon>Stephanodiscales</taxon>
        <taxon>Stephanodiscaceae</taxon>
        <taxon>Cyclostephanos</taxon>
    </lineage>
</organism>
<comment type="caution">
    <text evidence="4">The sequence shown here is derived from an EMBL/GenBank/DDBJ whole genome shotgun (WGS) entry which is preliminary data.</text>
</comment>
<sequence>MTGRRTSTTMFIPSTSASAVVVFGLLLMMTTLASSFLPSPAAAFGPHRRRRRHTSNDVCRLNGNGNANDDRDYCYRGGDPTFPNRTPRDVLIIGGGLAGLSVAYRIATTSSRHVTILERELPSDQRRKTTVGSFAAAGMLAPQSERLPAGPLLDICLESRGMYGGWVKGVEGMARDASLGTGGGGRDRDRRRRRGEMCTGEGSKYLWSRFDDADDSSSLEPWETGFHSTGGFLAPAFAGDAVATWSPQPMSGAAHWLDEFQVRELEPKLHPSVIGGWWFPEDASVDARRLTCSLRAACVGAGVQLNFGDEYEVKSLEMGYPSSSSSSGGDVGDDGMGPNMGRKCVGVHCAGGRVFAPKSVVVANGSWMRQLLPLPVTPHKGQSFSLRMPPGVPPPLSRVLFAQDTYIVPKSDGRIIVGATVEPGRYDGDVTPEGMMHCLSEATRLVPALASLPIEETWAGLRPTTPDKCPILGGTDQWNNVYLAGGYWRNGVLLAPKTGQLVGDLVINDGDSSSMTGGDRELLRAFSWDRFTSPGGGRAIAANARHAAMFYPVHRRSDEGVSTSVGTELGFYEGAAAAKGDRERDRNGMMFGISSEEEEALERAAGQGVMDARAFSFGDTGDGWLVRRAGKGGGREDADDVDVGEEVVEEDADLTETMTTFEDDPDAYTVGVIYDADEGTGATVSGMTSRDSSAMDVNEPTWDGYTSIIRKAYGEGSTAEATAEATRRARMSNRIKTSEIDESKIGAMAMPVQLSASSSSSSSSSAPTTSDLSSIYEKIKSNKALANKNVEMGESDDVPRPKLNFTIYHVDSKTREVREVPQYTSPGEFLSSIENEKAASVQIVNGFRKNTRVITDERFANSGSENTNGITHGEDDSGVMEDGSDEKTYDGYQAIQSANSSPSREEELRKMKEARMKNRAKS</sequence>
<accession>A0ABD3R473</accession>
<feature type="compositionally biased region" description="Basic and acidic residues" evidence="2">
    <location>
        <begin position="903"/>
        <end position="916"/>
    </location>
</feature>
<dbReference type="InterPro" id="IPR006076">
    <property type="entry name" value="FAD-dep_OxRdtase"/>
</dbReference>
<protein>
    <recommendedName>
        <fullName evidence="3">FAD dependent oxidoreductase domain-containing protein</fullName>
    </recommendedName>
</protein>
<dbReference type="Gene3D" id="3.50.50.60">
    <property type="entry name" value="FAD/NAD(P)-binding domain"/>
    <property type="match status" value="2"/>
</dbReference>
<feature type="region of interest" description="Disordered" evidence="2">
    <location>
        <begin position="858"/>
        <end position="922"/>
    </location>
</feature>
<evidence type="ECO:0000259" key="3">
    <source>
        <dbReference type="Pfam" id="PF01266"/>
    </source>
</evidence>